<sequence length="54" mass="5915">ILLSSSIIITYTHYALIKGDRGGALYVEYSVLSFTISFHGFHVIIGIIFLAIGL</sequence>
<evidence type="ECO:0000256" key="1">
    <source>
        <dbReference type="SAM" id="Phobius"/>
    </source>
</evidence>
<dbReference type="EMBL" id="ML119060">
    <property type="protein sequence ID" value="ROT35720.1"/>
    <property type="molecule type" value="Genomic_DNA"/>
</dbReference>
<dbReference type="InterPro" id="IPR035973">
    <property type="entry name" value="Cyt_c_oxidase_su3-like_sf"/>
</dbReference>
<name>A0A3N2PMR4_SODAK</name>
<reference evidence="2 3" key="1">
    <citation type="journal article" date="2018" name="Mol. Ecol.">
        <title>The obligate alkalophilic soda-lake fungus Sodiomyces alkalinus has shifted to a protein diet.</title>
        <authorList>
            <person name="Grum-Grzhimaylo A.A."/>
            <person name="Falkoski D.L."/>
            <person name="van den Heuvel J."/>
            <person name="Valero-Jimenez C.A."/>
            <person name="Min B."/>
            <person name="Choi I.G."/>
            <person name="Lipzen A."/>
            <person name="Daum C.G."/>
            <person name="Aanen D.K."/>
            <person name="Tsang A."/>
            <person name="Henrissat B."/>
            <person name="Bilanenko E.N."/>
            <person name="de Vries R.P."/>
            <person name="van Kan J.A.L."/>
            <person name="Grigoriev I.V."/>
            <person name="Debets A.J.M."/>
        </authorList>
    </citation>
    <scope>NUCLEOTIDE SEQUENCE [LARGE SCALE GENOMIC DNA]</scope>
    <source>
        <strain evidence="2 3">F11</strain>
    </source>
</reference>
<dbReference type="Proteomes" id="UP000272025">
    <property type="component" value="Unassembled WGS sequence"/>
</dbReference>
<dbReference type="AlphaFoldDB" id="A0A3N2PMR4"/>
<keyword evidence="1" id="KW-0472">Membrane</keyword>
<keyword evidence="1" id="KW-1133">Transmembrane helix</keyword>
<evidence type="ECO:0000313" key="2">
    <source>
        <dbReference type="EMBL" id="ROT35720.1"/>
    </source>
</evidence>
<gene>
    <name evidence="2" type="ORF">SODALDRAFT_328104</name>
</gene>
<keyword evidence="3" id="KW-1185">Reference proteome</keyword>
<feature type="transmembrane region" description="Helical" evidence="1">
    <location>
        <begin position="31"/>
        <end position="52"/>
    </location>
</feature>
<evidence type="ECO:0000313" key="3">
    <source>
        <dbReference type="Proteomes" id="UP000272025"/>
    </source>
</evidence>
<proteinExistence type="predicted"/>
<protein>
    <recommendedName>
        <fullName evidence="4">Cytochrome c oxidase subunit 3</fullName>
    </recommendedName>
</protein>
<accession>A0A3N2PMR4</accession>
<dbReference type="RefSeq" id="XP_028463526.1">
    <property type="nucleotide sequence ID" value="XM_028610598.1"/>
</dbReference>
<dbReference type="GO" id="GO:0016020">
    <property type="term" value="C:membrane"/>
    <property type="evidence" value="ECO:0007669"/>
    <property type="project" value="InterPro"/>
</dbReference>
<evidence type="ECO:0008006" key="4">
    <source>
        <dbReference type="Google" id="ProtNLM"/>
    </source>
</evidence>
<organism evidence="2 3">
    <name type="scientific">Sodiomyces alkalinus (strain CBS 110278 / VKM F-3762 / F11)</name>
    <name type="common">Alkaliphilic filamentous fungus</name>
    <dbReference type="NCBI Taxonomy" id="1314773"/>
    <lineage>
        <taxon>Eukaryota</taxon>
        <taxon>Fungi</taxon>
        <taxon>Dikarya</taxon>
        <taxon>Ascomycota</taxon>
        <taxon>Pezizomycotina</taxon>
        <taxon>Sordariomycetes</taxon>
        <taxon>Hypocreomycetidae</taxon>
        <taxon>Glomerellales</taxon>
        <taxon>Plectosphaerellaceae</taxon>
        <taxon>Sodiomyces</taxon>
    </lineage>
</organism>
<feature type="non-terminal residue" evidence="2">
    <location>
        <position position="1"/>
    </location>
</feature>
<dbReference type="GeneID" id="39579076"/>
<keyword evidence="1" id="KW-0812">Transmembrane</keyword>
<dbReference type="SUPFAM" id="SSF81452">
    <property type="entry name" value="Cytochrome c oxidase subunit III-like"/>
    <property type="match status" value="1"/>
</dbReference>
<dbReference type="GO" id="GO:0009055">
    <property type="term" value="F:electron transfer activity"/>
    <property type="evidence" value="ECO:0007669"/>
    <property type="project" value="InterPro"/>
</dbReference>